<evidence type="ECO:0000313" key="1">
    <source>
        <dbReference type="EMBL" id="GFU04118.1"/>
    </source>
</evidence>
<accession>A0A8X6UF96</accession>
<dbReference type="EMBL" id="BMAW01123616">
    <property type="protein sequence ID" value="GFU04118.1"/>
    <property type="molecule type" value="Genomic_DNA"/>
</dbReference>
<dbReference type="AlphaFoldDB" id="A0A8X6UF96"/>
<evidence type="ECO:0000313" key="2">
    <source>
        <dbReference type="Proteomes" id="UP000887013"/>
    </source>
</evidence>
<comment type="caution">
    <text evidence="1">The sequence shown here is derived from an EMBL/GenBank/DDBJ whole genome shotgun (WGS) entry which is preliminary data.</text>
</comment>
<proteinExistence type="predicted"/>
<sequence length="81" mass="9171">MALHFSSYSHNGAVLQTKVHSYADPHLDATVLHNMQFKAKKPMTITTEWQTGPHASGQIWQDRIQIKTCNNPPKILEQTTT</sequence>
<keyword evidence="2" id="KW-1185">Reference proteome</keyword>
<protein>
    <submittedName>
        <fullName evidence="1">Uncharacterized protein</fullName>
    </submittedName>
</protein>
<organism evidence="1 2">
    <name type="scientific">Nephila pilipes</name>
    <name type="common">Giant wood spider</name>
    <name type="synonym">Nephila maculata</name>
    <dbReference type="NCBI Taxonomy" id="299642"/>
    <lineage>
        <taxon>Eukaryota</taxon>
        <taxon>Metazoa</taxon>
        <taxon>Ecdysozoa</taxon>
        <taxon>Arthropoda</taxon>
        <taxon>Chelicerata</taxon>
        <taxon>Arachnida</taxon>
        <taxon>Araneae</taxon>
        <taxon>Araneomorphae</taxon>
        <taxon>Entelegynae</taxon>
        <taxon>Araneoidea</taxon>
        <taxon>Nephilidae</taxon>
        <taxon>Nephila</taxon>
    </lineage>
</organism>
<gene>
    <name evidence="1" type="ORF">NPIL_387811</name>
</gene>
<name>A0A8X6UF96_NEPPI</name>
<dbReference type="Proteomes" id="UP000887013">
    <property type="component" value="Unassembled WGS sequence"/>
</dbReference>
<reference evidence="1" key="1">
    <citation type="submission" date="2020-08" db="EMBL/GenBank/DDBJ databases">
        <title>Multicomponent nature underlies the extraordinary mechanical properties of spider dragline silk.</title>
        <authorList>
            <person name="Kono N."/>
            <person name="Nakamura H."/>
            <person name="Mori M."/>
            <person name="Yoshida Y."/>
            <person name="Ohtoshi R."/>
            <person name="Malay A.D."/>
            <person name="Moran D.A.P."/>
            <person name="Tomita M."/>
            <person name="Numata K."/>
            <person name="Arakawa K."/>
        </authorList>
    </citation>
    <scope>NUCLEOTIDE SEQUENCE</scope>
</reference>